<evidence type="ECO:0000256" key="2">
    <source>
        <dbReference type="ARBA" id="ARBA00004613"/>
    </source>
</evidence>
<accession>A0A4Z1PFC0</accession>
<keyword evidence="9" id="KW-0119">Carbohydrate metabolism</keyword>
<evidence type="ECO:0000313" key="17">
    <source>
        <dbReference type="Proteomes" id="UP000298493"/>
    </source>
</evidence>
<evidence type="ECO:0000256" key="11">
    <source>
        <dbReference type="ARBA" id="ARBA00023326"/>
    </source>
</evidence>
<dbReference type="GO" id="GO:0071555">
    <property type="term" value="P:cell wall organization"/>
    <property type="evidence" value="ECO:0007669"/>
    <property type="project" value="UniProtKB-KW"/>
</dbReference>
<dbReference type="InterPro" id="IPR011013">
    <property type="entry name" value="Gal_mutarotase_sf_dom"/>
</dbReference>
<feature type="domain" description="Rhamnogalacturonan lyase" evidence="15">
    <location>
        <begin position="277"/>
        <end position="350"/>
    </location>
</feature>
<comment type="similarity">
    <text evidence="3">Belongs to the polysaccharide lyase 4 family.</text>
</comment>
<evidence type="ECO:0000256" key="3">
    <source>
        <dbReference type="ARBA" id="ARBA00010418"/>
    </source>
</evidence>
<keyword evidence="17" id="KW-1185">Reference proteome</keyword>
<evidence type="ECO:0000256" key="9">
    <source>
        <dbReference type="ARBA" id="ARBA00023277"/>
    </source>
</evidence>
<evidence type="ECO:0000256" key="10">
    <source>
        <dbReference type="ARBA" id="ARBA00023316"/>
    </source>
</evidence>
<dbReference type="PANTHER" id="PTHR36574">
    <property type="entry name" value="RHAMNOGALACTURONATE LYASE-RELATED"/>
    <property type="match status" value="1"/>
</dbReference>
<evidence type="ECO:0000256" key="8">
    <source>
        <dbReference type="ARBA" id="ARBA00023239"/>
    </source>
</evidence>
<evidence type="ECO:0000259" key="15">
    <source>
        <dbReference type="Pfam" id="PF14686"/>
    </source>
</evidence>
<dbReference type="Pfam" id="PF14683">
    <property type="entry name" value="CBM-like"/>
    <property type="match status" value="1"/>
</dbReference>
<dbReference type="InterPro" id="IPR014718">
    <property type="entry name" value="GH-type_carb-bd"/>
</dbReference>
<dbReference type="Gene3D" id="2.70.98.10">
    <property type="match status" value="1"/>
</dbReference>
<dbReference type="SUPFAM" id="SSF49785">
    <property type="entry name" value="Galactose-binding domain-like"/>
    <property type="match status" value="1"/>
</dbReference>
<comment type="subcellular location">
    <subcellularLocation>
        <location evidence="2">Secreted</location>
    </subcellularLocation>
</comment>
<proteinExistence type="inferred from homology"/>
<evidence type="ECO:0000256" key="5">
    <source>
        <dbReference type="ARBA" id="ARBA00022525"/>
    </source>
</evidence>
<dbReference type="AlphaFoldDB" id="A0A4Z1PFC0"/>
<dbReference type="GO" id="GO:0030246">
    <property type="term" value="F:carbohydrate binding"/>
    <property type="evidence" value="ECO:0007669"/>
    <property type="project" value="InterPro"/>
</dbReference>
<dbReference type="SUPFAM" id="SSF49452">
    <property type="entry name" value="Starch-binding domain-like"/>
    <property type="match status" value="1"/>
</dbReference>
<dbReference type="PANTHER" id="PTHR36574:SF1">
    <property type="entry name" value="RHAMNOGALACTURONATE LYASE-RELATED"/>
    <property type="match status" value="1"/>
</dbReference>
<organism evidence="16 17">
    <name type="scientific">Venturia nashicola</name>
    <dbReference type="NCBI Taxonomy" id="86259"/>
    <lineage>
        <taxon>Eukaryota</taxon>
        <taxon>Fungi</taxon>
        <taxon>Dikarya</taxon>
        <taxon>Ascomycota</taxon>
        <taxon>Pezizomycotina</taxon>
        <taxon>Dothideomycetes</taxon>
        <taxon>Pleosporomycetidae</taxon>
        <taxon>Venturiales</taxon>
        <taxon>Venturiaceae</taxon>
        <taxon>Venturia</taxon>
    </lineage>
</organism>
<dbReference type="Gene3D" id="2.60.120.260">
    <property type="entry name" value="Galactose-binding domain-like"/>
    <property type="match status" value="1"/>
</dbReference>
<gene>
    <name evidence="16" type="ORF">E6O75_ATG05000</name>
</gene>
<dbReference type="Gene3D" id="2.60.40.1120">
    <property type="entry name" value="Carboxypeptidase-like, regulatory domain"/>
    <property type="match status" value="1"/>
</dbReference>
<evidence type="ECO:0000259" key="13">
    <source>
        <dbReference type="Pfam" id="PF09284"/>
    </source>
</evidence>
<dbReference type="InterPro" id="IPR016590">
    <property type="entry name" value="Rhamnogalacturonase_B"/>
</dbReference>
<dbReference type="EC" id="4.2.2.23" evidence="4"/>
<comment type="catalytic activity">
    <reaction evidence="1">
        <text>Endotype eliminative cleavage of L-alpha-rhamnopyranosyl-(1-&gt;4)-alpha-D-galactopyranosyluronic acid bonds of rhamnogalacturonan I domains in ramified hairy regions of pectin leaving L-rhamnopyranose at the reducing end and 4-deoxy-4,5-unsaturated D-galactopyranosyluronic acid at the non-reducing end.</text>
        <dbReference type="EC" id="4.2.2.23"/>
    </reaction>
</comment>
<evidence type="ECO:0000256" key="12">
    <source>
        <dbReference type="SAM" id="SignalP"/>
    </source>
</evidence>
<keyword evidence="5" id="KW-0964">Secreted</keyword>
<keyword evidence="8 16" id="KW-0456">Lyase</keyword>
<evidence type="ECO:0000259" key="14">
    <source>
        <dbReference type="Pfam" id="PF14683"/>
    </source>
</evidence>
<dbReference type="GO" id="GO:0005576">
    <property type="term" value="C:extracellular region"/>
    <property type="evidence" value="ECO:0007669"/>
    <property type="project" value="UniProtKB-SubCell"/>
</dbReference>
<dbReference type="InterPro" id="IPR008979">
    <property type="entry name" value="Galactose-bd-like_sf"/>
</dbReference>
<feature type="signal peptide" evidence="12">
    <location>
        <begin position="1"/>
        <end position="19"/>
    </location>
</feature>
<feature type="domain" description="Rhamnogalacturonase B N-terminal" evidence="13">
    <location>
        <begin position="21"/>
        <end position="271"/>
    </location>
</feature>
<dbReference type="EMBL" id="SNSC02000009">
    <property type="protein sequence ID" value="TID21605.1"/>
    <property type="molecule type" value="Genomic_DNA"/>
</dbReference>
<dbReference type="Pfam" id="PF09284">
    <property type="entry name" value="RhgB_N"/>
    <property type="match status" value="1"/>
</dbReference>
<keyword evidence="11" id="KW-0624">Polysaccharide degradation</keyword>
<dbReference type="SUPFAM" id="SSF74650">
    <property type="entry name" value="Galactose mutarotase-like"/>
    <property type="match status" value="1"/>
</dbReference>
<dbReference type="CDD" id="cd10317">
    <property type="entry name" value="RGL4_C"/>
    <property type="match status" value="1"/>
</dbReference>
<evidence type="ECO:0000256" key="4">
    <source>
        <dbReference type="ARBA" id="ARBA00012437"/>
    </source>
</evidence>
<feature type="domain" description="Rhamnogalacturonan lyase" evidence="14">
    <location>
        <begin position="363"/>
        <end position="525"/>
    </location>
</feature>
<keyword evidence="10" id="KW-0961">Cell wall biogenesis/degradation</keyword>
<evidence type="ECO:0000256" key="1">
    <source>
        <dbReference type="ARBA" id="ARBA00001324"/>
    </source>
</evidence>
<dbReference type="InterPro" id="IPR029413">
    <property type="entry name" value="RG-lyase_II"/>
</dbReference>
<dbReference type="GO" id="GO:0102210">
    <property type="term" value="F:rhamnogalacturonan endolyase activity"/>
    <property type="evidence" value="ECO:0007669"/>
    <property type="project" value="UniProtKB-EC"/>
</dbReference>
<evidence type="ECO:0000256" key="6">
    <source>
        <dbReference type="ARBA" id="ARBA00022729"/>
    </source>
</evidence>
<dbReference type="STRING" id="86259.A0A4Z1PFC0"/>
<sequence length="545" mass="59143">MISALLFVVVSFFCRSVIAGFGVTQAANAVRVETGAGLTFEVNKNNGDITSLLFKGTQYQATTKGTHINSGLGESSVSTKNVGSDYIVTTIKSKSNPVTQYYVAKKGESRIYIATYTTGEVQPGELRFIARLRKALVPNGVKHPVADSAGGVPIEGKDVFKVGDETRCKFFSAERFIDDGNHTVHGSGVYISLIMPDGAYETTSGGPFMRDINNQGTNDHQEFYFYMNSGHLRTEKWRHGLKGPYVLDFSTSAPKISKVDTSFFAKLDISGYVPASGRGFVSGLASGVPSRFPTVLHWRNDKHQYWVYAAEGGKFKSPAMKPGTYEMIMYKQEYPVANTSVSVTVGSVTTKDIASTESTATPVWRVGQFDGQPFEFKNGDKFLTMHPSDKRMSKWGGSYTVGASTTKDFPMALFAKIGGNATIHFNLTSTQASAPMTLRVGTTLSFKGGRPVPRIGSWTSIPPVPTNLNSRGVTRGGYRGFGEVYEFKIPTKTLKAGKNTLYLGVGGGGDVDFLSANYIIDAVEMVRTASITSVKRAYLRVAVNN</sequence>
<comment type="caution">
    <text evidence="16">The sequence shown here is derived from an EMBL/GenBank/DDBJ whole genome shotgun (WGS) entry which is preliminary data.</text>
</comment>
<keyword evidence="6 12" id="KW-0732">Signal</keyword>
<dbReference type="InterPro" id="IPR029411">
    <property type="entry name" value="RG-lyase_III"/>
</dbReference>
<protein>
    <recommendedName>
        <fullName evidence="4">rhamnogalacturonan endolyase</fullName>
        <ecNumber evidence="4">4.2.2.23</ecNumber>
    </recommendedName>
</protein>
<evidence type="ECO:0000313" key="16">
    <source>
        <dbReference type="EMBL" id="TID21605.1"/>
    </source>
</evidence>
<dbReference type="GO" id="GO:0045490">
    <property type="term" value="P:pectin catabolic process"/>
    <property type="evidence" value="ECO:0007669"/>
    <property type="project" value="TreeGrafter"/>
</dbReference>
<evidence type="ECO:0000256" key="7">
    <source>
        <dbReference type="ARBA" id="ARBA00023157"/>
    </source>
</evidence>
<name>A0A4Z1PFC0_9PEZI</name>
<dbReference type="InterPro" id="IPR015364">
    <property type="entry name" value="RhgB_N"/>
</dbReference>
<dbReference type="Proteomes" id="UP000298493">
    <property type="component" value="Unassembled WGS sequence"/>
</dbReference>
<dbReference type="InterPro" id="IPR013784">
    <property type="entry name" value="Carb-bd-like_fold"/>
</dbReference>
<dbReference type="OrthoDB" id="114708at2759"/>
<feature type="chain" id="PRO_5021428617" description="rhamnogalacturonan endolyase" evidence="12">
    <location>
        <begin position="20"/>
        <end position="545"/>
    </location>
</feature>
<keyword evidence="7" id="KW-1015">Disulfide bond</keyword>
<reference evidence="16 17" key="1">
    <citation type="submission" date="2019-04" db="EMBL/GenBank/DDBJ databases">
        <title>High contiguity whole genome sequence and gene annotation resource for two Venturia nashicola isolates.</title>
        <authorList>
            <person name="Prokchorchik M."/>
            <person name="Won K."/>
            <person name="Lee Y."/>
            <person name="Choi E.D."/>
            <person name="Segonzac C."/>
            <person name="Sohn K.H."/>
        </authorList>
    </citation>
    <scope>NUCLEOTIDE SEQUENCE [LARGE SCALE GENOMIC DNA]</scope>
    <source>
        <strain evidence="16 17">PRI2</strain>
    </source>
</reference>
<dbReference type="Pfam" id="PF14686">
    <property type="entry name" value="fn3_3"/>
    <property type="match status" value="1"/>
</dbReference>